<evidence type="ECO:0000256" key="1">
    <source>
        <dbReference type="ARBA" id="ARBA00005636"/>
    </source>
</evidence>
<protein>
    <recommendedName>
        <fullName evidence="9">Mitochondrial ribosomal protein L2</fullName>
    </recommendedName>
</protein>
<feature type="domain" description="Large ribosomal subunit protein uL2 C-terminal" evidence="5">
    <location>
        <begin position="154"/>
        <end position="268"/>
    </location>
</feature>
<feature type="region of interest" description="Disordered" evidence="4">
    <location>
        <begin position="239"/>
        <end position="261"/>
    </location>
</feature>
<dbReference type="InterPro" id="IPR014722">
    <property type="entry name" value="Rib_uL2_dom2"/>
</dbReference>
<dbReference type="Gene3D" id="2.40.50.140">
    <property type="entry name" value="Nucleic acid-binding proteins"/>
    <property type="match status" value="1"/>
</dbReference>
<evidence type="ECO:0000256" key="4">
    <source>
        <dbReference type="SAM" id="MobiDB-lite"/>
    </source>
</evidence>
<dbReference type="GO" id="GO:0032543">
    <property type="term" value="P:mitochondrial translation"/>
    <property type="evidence" value="ECO:0007669"/>
    <property type="project" value="TreeGrafter"/>
</dbReference>
<dbReference type="InterPro" id="IPR002171">
    <property type="entry name" value="Ribosomal_uL2"/>
</dbReference>
<dbReference type="GO" id="GO:0003735">
    <property type="term" value="F:structural constituent of ribosome"/>
    <property type="evidence" value="ECO:0007669"/>
    <property type="project" value="InterPro"/>
</dbReference>
<evidence type="ECO:0000259" key="6">
    <source>
        <dbReference type="SMART" id="SM01383"/>
    </source>
</evidence>
<dbReference type="Pfam" id="PF03947">
    <property type="entry name" value="Ribosomal_L2_C"/>
    <property type="match status" value="1"/>
</dbReference>
<evidence type="ECO:0000256" key="2">
    <source>
        <dbReference type="ARBA" id="ARBA00022980"/>
    </source>
</evidence>
<dbReference type="InterPro" id="IPR022666">
    <property type="entry name" value="Ribosomal_uL2_RNA-bd_dom"/>
</dbReference>
<dbReference type="SMART" id="SM01382">
    <property type="entry name" value="Ribosomal_L2_C"/>
    <property type="match status" value="1"/>
</dbReference>
<keyword evidence="3" id="KW-0687">Ribonucleoprotein</keyword>
<name>A0AAN9VW95_9ORTH</name>
<keyword evidence="8" id="KW-1185">Reference proteome</keyword>
<proteinExistence type="inferred from homology"/>
<sequence length="291" mass="31942">MMSFRPLVTRLLAIKSDVFGGISRNFATNVDLPKIGIGVNYRRRIKFPDEYTVKPLDVQNLGGRDPVTGRKIVNGIGGGIKHKYHWVDLKRTGPKEGPPLVEKVLEIIVCGNRGAHVALVGSGDRLRYILASENMKPGDLIETSGHIPRNAVRAKEGDAHPLAALPVGTVVHNVEKFPGEGGKYGLSAGTFCTILRHLGDRIIVQLSSKREVSLARECMATVGRVSNVIHNQIPIGSAQRSRELGNRPRSGLWQRKTGRHGRKLRKLPPIQEVNKSVAKERKTISLTMSLS</sequence>
<accession>A0AAN9VW95</accession>
<dbReference type="InterPro" id="IPR022669">
    <property type="entry name" value="Ribosomal_uL2_C"/>
</dbReference>
<dbReference type="SUPFAM" id="SSF50249">
    <property type="entry name" value="Nucleic acid-binding proteins"/>
    <property type="match status" value="1"/>
</dbReference>
<dbReference type="EMBL" id="JAZDUA010000180">
    <property type="protein sequence ID" value="KAK7865329.1"/>
    <property type="molecule type" value="Genomic_DNA"/>
</dbReference>
<evidence type="ECO:0000313" key="8">
    <source>
        <dbReference type="Proteomes" id="UP001378592"/>
    </source>
</evidence>
<evidence type="ECO:0008006" key="9">
    <source>
        <dbReference type="Google" id="ProtNLM"/>
    </source>
</evidence>
<dbReference type="SMART" id="SM01383">
    <property type="entry name" value="Ribosomal_L2"/>
    <property type="match status" value="1"/>
</dbReference>
<evidence type="ECO:0000313" key="7">
    <source>
        <dbReference type="EMBL" id="KAK7865329.1"/>
    </source>
</evidence>
<organism evidence="7 8">
    <name type="scientific">Gryllus longicercus</name>
    <dbReference type="NCBI Taxonomy" id="2509291"/>
    <lineage>
        <taxon>Eukaryota</taxon>
        <taxon>Metazoa</taxon>
        <taxon>Ecdysozoa</taxon>
        <taxon>Arthropoda</taxon>
        <taxon>Hexapoda</taxon>
        <taxon>Insecta</taxon>
        <taxon>Pterygota</taxon>
        <taxon>Neoptera</taxon>
        <taxon>Polyneoptera</taxon>
        <taxon>Orthoptera</taxon>
        <taxon>Ensifera</taxon>
        <taxon>Gryllidea</taxon>
        <taxon>Grylloidea</taxon>
        <taxon>Gryllidae</taxon>
        <taxon>Gryllinae</taxon>
        <taxon>Gryllus</taxon>
    </lineage>
</organism>
<dbReference type="Proteomes" id="UP001378592">
    <property type="component" value="Unassembled WGS sequence"/>
</dbReference>
<dbReference type="AlphaFoldDB" id="A0AAN9VW95"/>
<comment type="caution">
    <text evidence="7">The sequence shown here is derived from an EMBL/GenBank/DDBJ whole genome shotgun (WGS) entry which is preliminary data.</text>
</comment>
<evidence type="ECO:0000256" key="3">
    <source>
        <dbReference type="ARBA" id="ARBA00023274"/>
    </source>
</evidence>
<evidence type="ECO:0000259" key="5">
    <source>
        <dbReference type="SMART" id="SM01382"/>
    </source>
</evidence>
<dbReference type="PANTHER" id="PTHR13691">
    <property type="entry name" value="RIBOSOMAL PROTEIN L2"/>
    <property type="match status" value="1"/>
</dbReference>
<feature type="domain" description="Large ribosomal subunit protein uL2 RNA-binding" evidence="6">
    <location>
        <begin position="63"/>
        <end position="143"/>
    </location>
</feature>
<gene>
    <name evidence="7" type="ORF">R5R35_007412</name>
</gene>
<keyword evidence="2" id="KW-0689">Ribosomal protein</keyword>
<dbReference type="Gene3D" id="2.30.30.30">
    <property type="match status" value="1"/>
</dbReference>
<dbReference type="Pfam" id="PF00181">
    <property type="entry name" value="Ribosomal_L2_N"/>
    <property type="match status" value="1"/>
</dbReference>
<dbReference type="GO" id="GO:0005762">
    <property type="term" value="C:mitochondrial large ribosomal subunit"/>
    <property type="evidence" value="ECO:0007669"/>
    <property type="project" value="TreeGrafter"/>
</dbReference>
<dbReference type="PANTHER" id="PTHR13691:SF73">
    <property type="entry name" value="LARGE RIBOSOMAL SUBUNIT PROTEIN UL2M"/>
    <property type="match status" value="1"/>
</dbReference>
<dbReference type="InterPro" id="IPR012340">
    <property type="entry name" value="NA-bd_OB-fold"/>
</dbReference>
<comment type="similarity">
    <text evidence="1">Belongs to the universal ribosomal protein uL2 family.</text>
</comment>
<dbReference type="GO" id="GO:0003723">
    <property type="term" value="F:RNA binding"/>
    <property type="evidence" value="ECO:0007669"/>
    <property type="project" value="TreeGrafter"/>
</dbReference>
<dbReference type="InterPro" id="IPR008991">
    <property type="entry name" value="Translation_prot_SH3-like_sf"/>
</dbReference>
<dbReference type="SUPFAM" id="SSF50104">
    <property type="entry name" value="Translation proteins SH3-like domain"/>
    <property type="match status" value="1"/>
</dbReference>
<reference evidence="7 8" key="1">
    <citation type="submission" date="2024-03" db="EMBL/GenBank/DDBJ databases">
        <title>The genome assembly and annotation of the cricket Gryllus longicercus Weissman &amp; Gray.</title>
        <authorList>
            <person name="Szrajer S."/>
            <person name="Gray D."/>
            <person name="Ylla G."/>
        </authorList>
    </citation>
    <scope>NUCLEOTIDE SEQUENCE [LARGE SCALE GENOMIC DNA]</scope>
    <source>
        <strain evidence="7">DAG 2021-001</strain>
        <tissue evidence="7">Whole body minus gut</tissue>
    </source>
</reference>